<gene>
    <name evidence="1" type="ORF">BDN71DRAFT_720202</name>
</gene>
<reference evidence="1" key="1">
    <citation type="submission" date="2020-11" db="EMBL/GenBank/DDBJ databases">
        <authorList>
            <consortium name="DOE Joint Genome Institute"/>
            <person name="Ahrendt S."/>
            <person name="Riley R."/>
            <person name="Andreopoulos W."/>
            <person name="Labutti K."/>
            <person name="Pangilinan J."/>
            <person name="Ruiz-Duenas F.J."/>
            <person name="Barrasa J.M."/>
            <person name="Sanchez-Garcia M."/>
            <person name="Camarero S."/>
            <person name="Miyauchi S."/>
            <person name="Serrano A."/>
            <person name="Linde D."/>
            <person name="Babiker R."/>
            <person name="Drula E."/>
            <person name="Ayuso-Fernandez I."/>
            <person name="Pacheco R."/>
            <person name="Padilla G."/>
            <person name="Ferreira P."/>
            <person name="Barriuso J."/>
            <person name="Kellner H."/>
            <person name="Castanera R."/>
            <person name="Alfaro M."/>
            <person name="Ramirez L."/>
            <person name="Pisabarro A.G."/>
            <person name="Kuo A."/>
            <person name="Tritt A."/>
            <person name="Lipzen A."/>
            <person name="He G."/>
            <person name="Yan M."/>
            <person name="Ng V."/>
            <person name="Cullen D."/>
            <person name="Martin F."/>
            <person name="Rosso M.-N."/>
            <person name="Henrissat B."/>
            <person name="Hibbett D."/>
            <person name="Martinez A.T."/>
            <person name="Grigoriev I.V."/>
        </authorList>
    </citation>
    <scope>NUCLEOTIDE SEQUENCE</scope>
    <source>
        <strain evidence="1">ATCC 90797</strain>
    </source>
</reference>
<accession>A0A9P6DK90</accession>
<keyword evidence="2" id="KW-1185">Reference proteome</keyword>
<dbReference type="AlphaFoldDB" id="A0A9P6DK90"/>
<protein>
    <submittedName>
        <fullName evidence="1">Uncharacterized protein</fullName>
    </submittedName>
</protein>
<evidence type="ECO:0000313" key="2">
    <source>
        <dbReference type="Proteomes" id="UP000807025"/>
    </source>
</evidence>
<dbReference type="EMBL" id="MU154523">
    <property type="protein sequence ID" value="KAF9501578.1"/>
    <property type="molecule type" value="Genomic_DNA"/>
</dbReference>
<sequence length="129" mass="13936">MEGPSTTTFSPKIVPLWGQLGFVTPDHDRATPILGQGIVLNSSFAVRCQLADLPCGKVLLGTRYGYGKNEVEVGPHNLPGGMGTSVSRDINTVAISWKAPSIHFIAVFDDRETTRNQAQALNGKVLMER</sequence>
<comment type="caution">
    <text evidence="1">The sequence shown here is derived from an EMBL/GenBank/DDBJ whole genome shotgun (WGS) entry which is preliminary data.</text>
</comment>
<evidence type="ECO:0000313" key="1">
    <source>
        <dbReference type="EMBL" id="KAF9501578.1"/>
    </source>
</evidence>
<dbReference type="Proteomes" id="UP000807025">
    <property type="component" value="Unassembled WGS sequence"/>
</dbReference>
<organism evidence="1 2">
    <name type="scientific">Pleurotus eryngii</name>
    <name type="common">Boletus of the steppes</name>
    <dbReference type="NCBI Taxonomy" id="5323"/>
    <lineage>
        <taxon>Eukaryota</taxon>
        <taxon>Fungi</taxon>
        <taxon>Dikarya</taxon>
        <taxon>Basidiomycota</taxon>
        <taxon>Agaricomycotina</taxon>
        <taxon>Agaricomycetes</taxon>
        <taxon>Agaricomycetidae</taxon>
        <taxon>Agaricales</taxon>
        <taxon>Pleurotineae</taxon>
        <taxon>Pleurotaceae</taxon>
        <taxon>Pleurotus</taxon>
    </lineage>
</organism>
<proteinExistence type="predicted"/>
<name>A0A9P6DK90_PLEER</name>